<dbReference type="InterPro" id="IPR027024">
    <property type="entry name" value="UCP027386_ABC_sbc_TM0202"/>
</dbReference>
<dbReference type="HOGENOM" id="CLU_062584_1_0_0"/>
<dbReference type="Gene3D" id="3.40.190.10">
    <property type="entry name" value="Periplasmic binding protein-like II"/>
    <property type="match status" value="2"/>
</dbReference>
<dbReference type="EMBL" id="CP000916">
    <property type="protein sequence ID" value="ACM22660.1"/>
    <property type="molecule type" value="Genomic_DNA"/>
</dbReference>
<evidence type="ECO:0000313" key="1">
    <source>
        <dbReference type="EMBL" id="ACM22660.1"/>
    </source>
</evidence>
<protein>
    <submittedName>
        <fullName evidence="1">ABC-type nitrate/sulfonate/bicarbonate transport systems periplasmic components-like protein</fullName>
    </submittedName>
</protein>
<dbReference type="KEGG" id="tna:CTN_0484"/>
<proteinExistence type="predicted"/>
<dbReference type="SUPFAM" id="SSF53850">
    <property type="entry name" value="Periplasmic binding protein-like II"/>
    <property type="match status" value="1"/>
</dbReference>
<organism evidence="1 2">
    <name type="scientific">Thermotoga neapolitana (strain ATCC 49049 / DSM 4359 / NBRC 107923 / NS-E)</name>
    <dbReference type="NCBI Taxonomy" id="309803"/>
    <lineage>
        <taxon>Bacteria</taxon>
        <taxon>Thermotogati</taxon>
        <taxon>Thermotogota</taxon>
        <taxon>Thermotogae</taxon>
        <taxon>Thermotogales</taxon>
        <taxon>Thermotogaceae</taxon>
        <taxon>Thermotoga</taxon>
    </lineage>
</organism>
<dbReference type="PANTHER" id="PTHR30024:SF46">
    <property type="entry name" value="ABC TRANSPORTER, SUBSTRATE-BINDING LIPOPROTEIN"/>
    <property type="match status" value="1"/>
</dbReference>
<keyword evidence="2" id="KW-1185">Reference proteome</keyword>
<dbReference type="Proteomes" id="UP000000445">
    <property type="component" value="Chromosome"/>
</dbReference>
<dbReference type="eggNOG" id="COG0715">
    <property type="taxonomic scope" value="Bacteria"/>
</dbReference>
<evidence type="ECO:0000313" key="2">
    <source>
        <dbReference type="Proteomes" id="UP000000445"/>
    </source>
</evidence>
<reference evidence="1 2" key="1">
    <citation type="journal article" date="2009" name="Biosci. Biotechnol. Biochem.">
        <title>WeGAS: a web-based microbial genome annotation system.</title>
        <authorList>
            <person name="Lee D."/>
            <person name="Seo H."/>
            <person name="Park C."/>
            <person name="Park K."/>
        </authorList>
    </citation>
    <scope>NUCLEOTIDE SEQUENCE [LARGE SCALE GENOMIC DNA]</scope>
    <source>
        <strain evidence="2">ATCC 49049 / DSM 4359 / NBRC 107923 / NS-E</strain>
    </source>
</reference>
<sequence>MGVIHMKRITLVLVLLSASFLFGLTVLNPFGPALIPVVPIMSGKVSDDVNIEIWKNPEEAVAKIVSGKVDFAVLPVTVGANLYAKGVRIQLVGVHEWKVFYLVAASDAGFDGWESLRGKEVYTPHGRGQTVDVLMRYFLSKSGLKPDEDVKILYAPPQEIVALFKAGKVKYAALPEPFVSMCLDRGRVVLDFQEEWGKEAGVPERIPIAGLFVREGVDEETVRKVEKVLSASIEWMKKNLEETVQLSSEKLGIPYEILRASLERIGFQYVPSKECKDEVSLFLQKLNELYPEGLQKVPDEGFYRK</sequence>
<dbReference type="PANTHER" id="PTHR30024">
    <property type="entry name" value="ALIPHATIC SULFONATES-BINDING PROTEIN-RELATED"/>
    <property type="match status" value="1"/>
</dbReference>
<dbReference type="PIRSF" id="PIRSF027386">
    <property type="entry name" value="UCP027386_ABC_sbc_TM0202"/>
    <property type="match status" value="1"/>
</dbReference>
<dbReference type="AlphaFoldDB" id="B9K6S7"/>
<gene>
    <name evidence="1" type="ordered locus">CTN_0484</name>
</gene>
<accession>B9K6S7</accession>
<name>B9K6S7_THENN</name>
<dbReference type="Pfam" id="PF13379">
    <property type="entry name" value="NMT1_2"/>
    <property type="match status" value="1"/>
</dbReference>
<dbReference type="STRING" id="309803.CTN_0484"/>